<gene>
    <name evidence="2" type="ORF">SAMN05421806_13813</name>
</gene>
<feature type="compositionally biased region" description="Low complexity" evidence="1">
    <location>
        <begin position="141"/>
        <end position="151"/>
    </location>
</feature>
<protein>
    <submittedName>
        <fullName evidence="2">Uncharacterized protein</fullName>
    </submittedName>
</protein>
<feature type="compositionally biased region" description="Low complexity" evidence="1">
    <location>
        <begin position="98"/>
        <end position="113"/>
    </location>
</feature>
<evidence type="ECO:0000313" key="2">
    <source>
        <dbReference type="EMBL" id="SDL42441.1"/>
    </source>
</evidence>
<reference evidence="2 3" key="1">
    <citation type="submission" date="2016-10" db="EMBL/GenBank/DDBJ databases">
        <authorList>
            <person name="de Groot N.N."/>
        </authorList>
    </citation>
    <scope>NUCLEOTIDE SEQUENCE [LARGE SCALE GENOMIC DNA]</scope>
    <source>
        <strain evidence="2 3">CGMCC 4.5727</strain>
    </source>
</reference>
<evidence type="ECO:0000256" key="1">
    <source>
        <dbReference type="SAM" id="MobiDB-lite"/>
    </source>
</evidence>
<sequence>MTITDPDTIPATPIYTITVSSNGVAAVNGEEVTEPGLDANEARVRALAEVRIKAAFHGRPVRVLAKEADGAAWPLIVDVNGDVVTLDRPHPTPPAPAAVPAQASPAAPSSPAAGEPVVTRAPEEAPQHPAAGTQARAVQQPAAPDAGRATAAVPPEWAAPLPPQYATAWAEVVEHERAGRLVEAIVAAAQVEAALAGAFGPLAPPTVNVMTVRATFTVRRVEETEEWAETTELLVQTAQRRREAGAPEDETQRVISNAHAAWVRLALEDAEGARETAESVLALLGDRPEHKRRVEAVFRLLEWGAAK</sequence>
<feature type="region of interest" description="Disordered" evidence="1">
    <location>
        <begin position="87"/>
        <end position="151"/>
    </location>
</feature>
<name>A0A1G9JY51_9ACTN</name>
<dbReference type="STRING" id="417292.SAMN05421806_13813"/>
<dbReference type="RefSeq" id="WP_093618437.1">
    <property type="nucleotide sequence ID" value="NZ_FNFF01000038.1"/>
</dbReference>
<dbReference type="AlphaFoldDB" id="A0A1G9JY51"/>
<organism evidence="2 3">
    <name type="scientific">Streptomyces indicus</name>
    <dbReference type="NCBI Taxonomy" id="417292"/>
    <lineage>
        <taxon>Bacteria</taxon>
        <taxon>Bacillati</taxon>
        <taxon>Actinomycetota</taxon>
        <taxon>Actinomycetes</taxon>
        <taxon>Kitasatosporales</taxon>
        <taxon>Streptomycetaceae</taxon>
        <taxon>Streptomyces</taxon>
    </lineage>
</organism>
<dbReference type="OrthoDB" id="4232987at2"/>
<proteinExistence type="predicted"/>
<accession>A0A1G9JY51</accession>
<dbReference type="Proteomes" id="UP000199155">
    <property type="component" value="Unassembled WGS sequence"/>
</dbReference>
<dbReference type="EMBL" id="FNFF01000038">
    <property type="protein sequence ID" value="SDL42441.1"/>
    <property type="molecule type" value="Genomic_DNA"/>
</dbReference>
<evidence type="ECO:0000313" key="3">
    <source>
        <dbReference type="Proteomes" id="UP000199155"/>
    </source>
</evidence>
<keyword evidence="3" id="KW-1185">Reference proteome</keyword>